<protein>
    <submittedName>
        <fullName evidence="2">Uncharacterized protein</fullName>
    </submittedName>
</protein>
<accession>A0A9W8G9T6</accession>
<dbReference type="PROSITE" id="PS51375">
    <property type="entry name" value="PPR"/>
    <property type="match status" value="1"/>
</dbReference>
<dbReference type="InterPro" id="IPR011990">
    <property type="entry name" value="TPR-like_helical_dom_sf"/>
</dbReference>
<dbReference type="AlphaFoldDB" id="A0A9W8G9T6"/>
<proteinExistence type="predicted"/>
<dbReference type="NCBIfam" id="TIGR00756">
    <property type="entry name" value="PPR"/>
    <property type="match status" value="1"/>
</dbReference>
<dbReference type="Proteomes" id="UP001151516">
    <property type="component" value="Unassembled WGS sequence"/>
</dbReference>
<organism evidence="2 3">
    <name type="scientific">Coemansia spiralis</name>
    <dbReference type="NCBI Taxonomy" id="417178"/>
    <lineage>
        <taxon>Eukaryota</taxon>
        <taxon>Fungi</taxon>
        <taxon>Fungi incertae sedis</taxon>
        <taxon>Zoopagomycota</taxon>
        <taxon>Kickxellomycotina</taxon>
        <taxon>Kickxellomycetes</taxon>
        <taxon>Kickxellales</taxon>
        <taxon>Kickxellaceae</taxon>
        <taxon>Coemansia</taxon>
    </lineage>
</organism>
<dbReference type="Gene3D" id="1.25.40.10">
    <property type="entry name" value="Tetratricopeptide repeat domain"/>
    <property type="match status" value="1"/>
</dbReference>
<dbReference type="OrthoDB" id="185373at2759"/>
<gene>
    <name evidence="2" type="ORF">IWW39_005528</name>
</gene>
<evidence type="ECO:0000313" key="2">
    <source>
        <dbReference type="EMBL" id="KAJ2683395.1"/>
    </source>
</evidence>
<keyword evidence="3" id="KW-1185">Reference proteome</keyword>
<name>A0A9W8G9T6_9FUNG</name>
<comment type="caution">
    <text evidence="2">The sequence shown here is derived from an EMBL/GenBank/DDBJ whole genome shotgun (WGS) entry which is preliminary data.</text>
</comment>
<dbReference type="InterPro" id="IPR002885">
    <property type="entry name" value="PPR_rpt"/>
</dbReference>
<evidence type="ECO:0000313" key="3">
    <source>
        <dbReference type="Proteomes" id="UP001151516"/>
    </source>
</evidence>
<evidence type="ECO:0000256" key="1">
    <source>
        <dbReference type="PROSITE-ProRule" id="PRU00708"/>
    </source>
</evidence>
<reference evidence="2" key="1">
    <citation type="submission" date="2022-07" db="EMBL/GenBank/DDBJ databases">
        <title>Phylogenomic reconstructions and comparative analyses of Kickxellomycotina fungi.</title>
        <authorList>
            <person name="Reynolds N.K."/>
            <person name="Stajich J.E."/>
            <person name="Barry K."/>
            <person name="Grigoriev I.V."/>
            <person name="Crous P."/>
            <person name="Smith M.E."/>
        </authorList>
    </citation>
    <scope>NUCLEOTIDE SEQUENCE</scope>
    <source>
        <strain evidence="2">CBS 109367</strain>
    </source>
</reference>
<feature type="repeat" description="PPR" evidence="1">
    <location>
        <begin position="861"/>
        <end position="896"/>
    </location>
</feature>
<sequence length="956" mass="108269">MLSSTAARTAGAGSVARRAALQTAVYQSRRWKNFYAVLKIRPQNLDLDDLLVGPLSDGLHNPFKEIINRKRERISEAKEREAQAFARFVPQNRGSHPQSFEDEYMRRNIEFLHDHEGIKLTPTRAYYDIVELPEFINKKSAFGVVKIFQAFRTTKDEYHDKRSDDFKYMGEFDFVKPKWMPEQYLAHLNLYVKMLYTLPVEKRQPYFRDFFLIIKAIRQRPKIHGRFIELTSFKRDIMAYFLVVGQSNLALCVAVDLVLTAIPETLMRWTLVRILGLEHMFNTDVNLIKDLSALRDGAKPLRSISDREYRYNMLTHAILAYYYERPEVHMTDLEMVRLIRCIEARDLTGDLMDMLPLVLRRFAMGVTKPLPTADLLELYYETKAIEWEIGDSQLVMRYALAFVRVEQMDRAAKLLTTIADMPPKPIPNVRGTTCQVASAISNLALCGTVDSEKLVVTTLEHLSRNSIEPAPSAPVSQSEYKAKLVESIVASMVAWKLEQGYAITQLLVSIVGRLGSFTVMALAQRLYRHDGTLALSWIAQHLFDFDSTAHDKVLKWVSDKLNSNKELFPEFVKTNAVLAPVATARFVHVLSRKEWKLAGTHQTILSQAFGEVAKTANAQAIGLLLTSAALGPDTTALSQFGPQAPQERASSVVKLIGTVNPTTKDLRQLMSHLVKVAGLLRARESERLLWREVLRCGIEPNWRMMQAGLALRLSQKYDFPGAFELILHILCEAPSLESNFATVQQQQLQLTSSAAEDSNQQPADFTEPINGPSAYLAILDGLNRSGMIEPMEQLAVYLLDSKQLTNRTFGAVAAVWLDGMGFNEEATRDDVQRVWRTLQDYTGESGAKKHGREANNVYKLNRNHYNSAIEACVRKGDVDAAWYLLHVEMREDGLMPDLKTFHTLVSPLATSNKLWPIGKSTVAKFNMHYPEIVKEALSDGTNTLPVRALLHHTMSK</sequence>
<dbReference type="EMBL" id="JANBTX010000293">
    <property type="protein sequence ID" value="KAJ2683395.1"/>
    <property type="molecule type" value="Genomic_DNA"/>
</dbReference>